<dbReference type="CDD" id="cd03257">
    <property type="entry name" value="ABC_NikE_OppD_transporters"/>
    <property type="match status" value="1"/>
</dbReference>
<dbReference type="STRING" id="366584.SAMN05216377_11699"/>
<dbReference type="PANTHER" id="PTHR43776">
    <property type="entry name" value="TRANSPORT ATP-BINDING PROTEIN"/>
    <property type="match status" value="1"/>
</dbReference>
<reference evidence="6 7" key="1">
    <citation type="submission" date="2016-10" db="EMBL/GenBank/DDBJ databases">
        <authorList>
            <person name="de Groot N.N."/>
        </authorList>
    </citation>
    <scope>NUCLEOTIDE SEQUENCE [LARGE SCALE GENOMIC DNA]</scope>
    <source>
        <strain evidence="6 7">CGMCC 4.3143</strain>
    </source>
</reference>
<evidence type="ECO:0000313" key="6">
    <source>
        <dbReference type="EMBL" id="SDG88019.1"/>
    </source>
</evidence>
<feature type="domain" description="ABC transporter" evidence="5">
    <location>
        <begin position="51"/>
        <end position="259"/>
    </location>
</feature>
<dbReference type="AlphaFoldDB" id="A0A1G7XV62"/>
<evidence type="ECO:0000256" key="1">
    <source>
        <dbReference type="ARBA" id="ARBA00005417"/>
    </source>
</evidence>
<keyword evidence="7" id="KW-1185">Reference proteome</keyword>
<dbReference type="GO" id="GO:0005524">
    <property type="term" value="F:ATP binding"/>
    <property type="evidence" value="ECO:0007669"/>
    <property type="project" value="UniProtKB-KW"/>
</dbReference>
<organism evidence="6 7">
    <name type="scientific">Pseudonocardia oroxyli</name>
    <dbReference type="NCBI Taxonomy" id="366584"/>
    <lineage>
        <taxon>Bacteria</taxon>
        <taxon>Bacillati</taxon>
        <taxon>Actinomycetota</taxon>
        <taxon>Actinomycetes</taxon>
        <taxon>Pseudonocardiales</taxon>
        <taxon>Pseudonocardiaceae</taxon>
        <taxon>Pseudonocardia</taxon>
    </lineage>
</organism>
<dbReference type="InterPro" id="IPR050319">
    <property type="entry name" value="ABC_transp_ATP-bind"/>
</dbReference>
<gene>
    <name evidence="6" type="ORF">SAMN05216377_11699</name>
</gene>
<dbReference type="Proteomes" id="UP000198967">
    <property type="component" value="Unassembled WGS sequence"/>
</dbReference>
<keyword evidence="4 6" id="KW-0067">ATP-binding</keyword>
<protein>
    <submittedName>
        <fullName evidence="6">Peptide/nickel transport system ATP-binding protein</fullName>
    </submittedName>
</protein>
<dbReference type="Pfam" id="PF00005">
    <property type="entry name" value="ABC_tran"/>
    <property type="match status" value="1"/>
</dbReference>
<dbReference type="SUPFAM" id="SSF52540">
    <property type="entry name" value="P-loop containing nucleoside triphosphate hydrolases"/>
    <property type="match status" value="1"/>
</dbReference>
<dbReference type="PROSITE" id="PS00211">
    <property type="entry name" value="ABC_TRANSPORTER_1"/>
    <property type="match status" value="1"/>
</dbReference>
<evidence type="ECO:0000259" key="5">
    <source>
        <dbReference type="PROSITE" id="PS50893"/>
    </source>
</evidence>
<dbReference type="SMART" id="SM00382">
    <property type="entry name" value="AAA"/>
    <property type="match status" value="1"/>
</dbReference>
<dbReference type="GO" id="GO:0016887">
    <property type="term" value="F:ATP hydrolysis activity"/>
    <property type="evidence" value="ECO:0007669"/>
    <property type="project" value="InterPro"/>
</dbReference>
<dbReference type="InterPro" id="IPR017871">
    <property type="entry name" value="ABC_transporter-like_CS"/>
</dbReference>
<evidence type="ECO:0000256" key="3">
    <source>
        <dbReference type="ARBA" id="ARBA00022741"/>
    </source>
</evidence>
<evidence type="ECO:0000256" key="2">
    <source>
        <dbReference type="ARBA" id="ARBA00022448"/>
    </source>
</evidence>
<keyword evidence="3" id="KW-0547">Nucleotide-binding</keyword>
<sequence>MVVLADGREVDRGRCAELLGSPTVPETRTLVEAATPPPRRTPSAATGDPVAEVRGVTRRYGTVLAVDDVSLALRPGEIVGVVGRSGSGKSTLARLVAGLEPPDTGTVALAGRTTAGRRLRPGYVMPVFQDPVASLDRRWPLWRTLAEPVRARGDTLSREAAARALADVGLDVDLDRRPGSLSVGQAQRVALARALLAEPALLVADEPTASLDVATTAAVTDLLRHLADRGTALLVVSHDRARLAGYADRVLTMAAGRLD</sequence>
<dbReference type="InterPro" id="IPR003439">
    <property type="entry name" value="ABC_transporter-like_ATP-bd"/>
</dbReference>
<evidence type="ECO:0000313" key="7">
    <source>
        <dbReference type="Proteomes" id="UP000198967"/>
    </source>
</evidence>
<accession>A0A1G7XV62</accession>
<keyword evidence="2" id="KW-0813">Transport</keyword>
<dbReference type="InterPro" id="IPR027417">
    <property type="entry name" value="P-loop_NTPase"/>
</dbReference>
<dbReference type="GO" id="GO:0055085">
    <property type="term" value="P:transmembrane transport"/>
    <property type="evidence" value="ECO:0007669"/>
    <property type="project" value="UniProtKB-ARBA"/>
</dbReference>
<dbReference type="PANTHER" id="PTHR43776:SF7">
    <property type="entry name" value="D,D-DIPEPTIDE TRANSPORT ATP-BINDING PROTEIN DDPF-RELATED"/>
    <property type="match status" value="1"/>
</dbReference>
<evidence type="ECO:0000256" key="4">
    <source>
        <dbReference type="ARBA" id="ARBA00022840"/>
    </source>
</evidence>
<dbReference type="PROSITE" id="PS50893">
    <property type="entry name" value="ABC_TRANSPORTER_2"/>
    <property type="match status" value="1"/>
</dbReference>
<dbReference type="EMBL" id="FNBE01000016">
    <property type="protein sequence ID" value="SDG88019.1"/>
    <property type="molecule type" value="Genomic_DNA"/>
</dbReference>
<name>A0A1G7XV62_PSEOR</name>
<comment type="similarity">
    <text evidence="1">Belongs to the ABC transporter superfamily.</text>
</comment>
<dbReference type="Gene3D" id="3.40.50.300">
    <property type="entry name" value="P-loop containing nucleotide triphosphate hydrolases"/>
    <property type="match status" value="1"/>
</dbReference>
<proteinExistence type="inferred from homology"/>
<dbReference type="InterPro" id="IPR003593">
    <property type="entry name" value="AAA+_ATPase"/>
</dbReference>